<keyword evidence="11" id="KW-1185">Reference proteome</keyword>
<protein>
    <recommendedName>
        <fullName evidence="12">V-type proton ATPase subunit S1</fullName>
    </recommendedName>
</protein>
<dbReference type="PANTHER" id="PTHR12471:SF7">
    <property type="entry name" value="V-TYPE PROTON ATPASE SUBUNIT S1"/>
    <property type="match status" value="1"/>
</dbReference>
<dbReference type="InterPro" id="IPR046756">
    <property type="entry name" value="VAS1/VOA1_TM"/>
</dbReference>
<evidence type="ECO:0000256" key="5">
    <source>
        <dbReference type="ARBA" id="ARBA00023136"/>
    </source>
</evidence>
<proteinExistence type="inferred from homology"/>
<dbReference type="Pfam" id="PF20520">
    <property type="entry name" value="Ac45-VOA1_TM"/>
    <property type="match status" value="1"/>
</dbReference>
<name>A0ABR1AMH8_POLSC</name>
<dbReference type="EMBL" id="JAWJWF010000047">
    <property type="protein sequence ID" value="KAK6622498.1"/>
    <property type="molecule type" value="Genomic_DNA"/>
</dbReference>
<evidence type="ECO:0000256" key="2">
    <source>
        <dbReference type="ARBA" id="ARBA00009037"/>
    </source>
</evidence>
<evidence type="ECO:0000256" key="6">
    <source>
        <dbReference type="SAM" id="Phobius"/>
    </source>
</evidence>
<comment type="similarity">
    <text evidence="2">Belongs to the vacuolar ATPase subunit S1 family.</text>
</comment>
<feature type="domain" description="V-type proton ATPase subunit S1 luminal" evidence="8">
    <location>
        <begin position="275"/>
        <end position="345"/>
    </location>
</feature>
<feature type="transmembrane region" description="Helical" evidence="6">
    <location>
        <begin position="362"/>
        <end position="386"/>
    </location>
</feature>
<sequence length="411" mass="46110">MGVFNVIFLLTAAALTSGKEYMPVLVWSSQSSGKLISDVSAFAKISTNEFSDHLAKKVKFEKPTVLLFMEENLSSEDFSWRDTDGNGAFPLLRNITKSSGDLTYLPSVQDPIKGLESLKMLGYLWKPYNKKIFQTMRDNEKLVIEVKLKEPEYLDDRPDMLRTHDEQIATVYNDALSHNTNILAVYSGHHNSWIDNEVSRLKRQVADSNTTNDLVIEDDKGMVKMSVTPPILYETKEPGNKSQIVKITKVMGIPTIDVIKDTISMTVKFSFPNNAKYISVKFEFTSIENEWWTMDSAEILDFKLKNLIPSVPVGGPSEYSFFCNPTVVFGKSTASLTFENLQVQPRVGKGNPFGPVMHCIPYFSIAIWSGLIVVVILSVVLGWGIVMIMDINTNDRFDDPKGKTITITAAD</sequence>
<evidence type="ECO:0000256" key="4">
    <source>
        <dbReference type="ARBA" id="ARBA00022989"/>
    </source>
</evidence>
<evidence type="ECO:0000313" key="10">
    <source>
        <dbReference type="EMBL" id="KAK6622498.1"/>
    </source>
</evidence>
<dbReference type="Pfam" id="PF05827">
    <property type="entry name" value="VAS1_LD"/>
    <property type="match status" value="1"/>
</dbReference>
<reference evidence="10 11" key="1">
    <citation type="submission" date="2023-09" db="EMBL/GenBank/DDBJ databases">
        <title>Genomes of two closely related lineages of the louse Polyplax serrata with different host specificities.</title>
        <authorList>
            <person name="Martinu J."/>
            <person name="Tarabai H."/>
            <person name="Stefka J."/>
            <person name="Hypsa V."/>
        </authorList>
    </citation>
    <scope>NUCLEOTIDE SEQUENCE [LARGE SCALE GENOMIC DNA]</scope>
    <source>
        <strain evidence="10">98ZLc_SE</strain>
    </source>
</reference>
<organism evidence="10 11">
    <name type="scientific">Polyplax serrata</name>
    <name type="common">Common mouse louse</name>
    <dbReference type="NCBI Taxonomy" id="468196"/>
    <lineage>
        <taxon>Eukaryota</taxon>
        <taxon>Metazoa</taxon>
        <taxon>Ecdysozoa</taxon>
        <taxon>Arthropoda</taxon>
        <taxon>Hexapoda</taxon>
        <taxon>Insecta</taxon>
        <taxon>Pterygota</taxon>
        <taxon>Neoptera</taxon>
        <taxon>Paraneoptera</taxon>
        <taxon>Psocodea</taxon>
        <taxon>Troctomorpha</taxon>
        <taxon>Phthiraptera</taxon>
        <taxon>Anoplura</taxon>
        <taxon>Polyplacidae</taxon>
        <taxon>Polyplax</taxon>
    </lineage>
</organism>
<comment type="caution">
    <text evidence="10">The sequence shown here is derived from an EMBL/GenBank/DDBJ whole genome shotgun (WGS) entry which is preliminary data.</text>
</comment>
<keyword evidence="7" id="KW-0732">Signal</keyword>
<feature type="signal peptide" evidence="7">
    <location>
        <begin position="1"/>
        <end position="18"/>
    </location>
</feature>
<evidence type="ECO:0000313" key="11">
    <source>
        <dbReference type="Proteomes" id="UP001359485"/>
    </source>
</evidence>
<evidence type="ECO:0008006" key="12">
    <source>
        <dbReference type="Google" id="ProtNLM"/>
    </source>
</evidence>
<dbReference type="InterPro" id="IPR046755">
    <property type="entry name" value="VAS1_LD"/>
</dbReference>
<accession>A0ABR1AMH8</accession>
<dbReference type="PANTHER" id="PTHR12471">
    <property type="entry name" value="VACUOLAR ATP SYNTHASE SUBUNIT S1"/>
    <property type="match status" value="1"/>
</dbReference>
<evidence type="ECO:0000259" key="9">
    <source>
        <dbReference type="Pfam" id="PF20520"/>
    </source>
</evidence>
<dbReference type="InterPro" id="IPR008388">
    <property type="entry name" value="Ac45_acc_su"/>
</dbReference>
<feature type="domain" description="V-type proton ATPase subunit S1/VOA1 transmembrane" evidence="9">
    <location>
        <begin position="361"/>
        <end position="399"/>
    </location>
</feature>
<comment type="subcellular location">
    <subcellularLocation>
        <location evidence="1">Membrane</location>
        <topology evidence="1">Single-pass membrane protein</topology>
    </subcellularLocation>
</comment>
<gene>
    <name evidence="10" type="ORF">RUM44_002310</name>
</gene>
<evidence type="ECO:0000259" key="8">
    <source>
        <dbReference type="Pfam" id="PF05827"/>
    </source>
</evidence>
<keyword evidence="3 6" id="KW-0812">Transmembrane</keyword>
<evidence type="ECO:0000256" key="7">
    <source>
        <dbReference type="SAM" id="SignalP"/>
    </source>
</evidence>
<evidence type="ECO:0000256" key="3">
    <source>
        <dbReference type="ARBA" id="ARBA00022692"/>
    </source>
</evidence>
<evidence type="ECO:0000256" key="1">
    <source>
        <dbReference type="ARBA" id="ARBA00004167"/>
    </source>
</evidence>
<feature type="chain" id="PRO_5046772725" description="V-type proton ATPase subunit S1" evidence="7">
    <location>
        <begin position="19"/>
        <end position="411"/>
    </location>
</feature>
<dbReference type="Proteomes" id="UP001359485">
    <property type="component" value="Unassembled WGS sequence"/>
</dbReference>
<keyword evidence="4 6" id="KW-1133">Transmembrane helix</keyword>
<keyword evidence="5 6" id="KW-0472">Membrane</keyword>